<dbReference type="InterPro" id="IPR051697">
    <property type="entry name" value="Patched_domain-protein"/>
</dbReference>
<keyword evidence="2" id="KW-0812">Transmembrane</keyword>
<dbReference type="AlphaFoldDB" id="A0AAN8JSG0"/>
<feature type="transmembrane region" description="Helical" evidence="2">
    <location>
        <begin position="278"/>
        <end position="299"/>
    </location>
</feature>
<feature type="transmembrane region" description="Helical" evidence="2">
    <location>
        <begin position="252"/>
        <end position="271"/>
    </location>
</feature>
<proteinExistence type="inferred from homology"/>
<gene>
    <name evidence="4" type="ORF">SNE40_012461</name>
</gene>
<feature type="transmembrane region" description="Helical" evidence="2">
    <location>
        <begin position="12"/>
        <end position="31"/>
    </location>
</feature>
<dbReference type="PANTHER" id="PTHR10796:SF130">
    <property type="entry name" value="PATCHED DOMAIN-CONTAINING PROTEIN 3-LIKE PROTEIN"/>
    <property type="match status" value="1"/>
</dbReference>
<dbReference type="EMBL" id="JAZGQO010000008">
    <property type="protein sequence ID" value="KAK6180274.1"/>
    <property type="molecule type" value="Genomic_DNA"/>
</dbReference>
<protein>
    <recommendedName>
        <fullName evidence="3">SSD domain-containing protein</fullName>
    </recommendedName>
</protein>
<name>A0AAN8JSG0_PATCE</name>
<evidence type="ECO:0000313" key="4">
    <source>
        <dbReference type="EMBL" id="KAK6180274.1"/>
    </source>
</evidence>
<dbReference type="Proteomes" id="UP001347796">
    <property type="component" value="Unassembled WGS sequence"/>
</dbReference>
<dbReference type="InterPro" id="IPR053958">
    <property type="entry name" value="HMGCR/SNAP/NPC1-like_SSD"/>
</dbReference>
<keyword evidence="2" id="KW-0472">Membrane</keyword>
<organism evidence="4 5">
    <name type="scientific">Patella caerulea</name>
    <name type="common">Rayed Mediterranean limpet</name>
    <dbReference type="NCBI Taxonomy" id="87958"/>
    <lineage>
        <taxon>Eukaryota</taxon>
        <taxon>Metazoa</taxon>
        <taxon>Spiralia</taxon>
        <taxon>Lophotrochozoa</taxon>
        <taxon>Mollusca</taxon>
        <taxon>Gastropoda</taxon>
        <taxon>Patellogastropoda</taxon>
        <taxon>Patelloidea</taxon>
        <taxon>Patellidae</taxon>
        <taxon>Patella</taxon>
    </lineage>
</organism>
<evidence type="ECO:0000313" key="5">
    <source>
        <dbReference type="Proteomes" id="UP001347796"/>
    </source>
</evidence>
<accession>A0AAN8JSG0</accession>
<feature type="transmembrane region" description="Helical" evidence="2">
    <location>
        <begin position="352"/>
        <end position="374"/>
    </location>
</feature>
<evidence type="ECO:0000256" key="2">
    <source>
        <dbReference type="SAM" id="Phobius"/>
    </source>
</evidence>
<sequence>MSCLKKISNKIIWALETVFFRIGLFIGYHPWVTIFFSVAICGCCGIGMKTFKETDAQEKLWVPQDSRVQNELKWVTKHFPTQTRYVSVVVTYPDVLMPSVLNALLDLNKEFTSYTGGGKSYTSLCYKLGRSCRVTGLLELWSYDESSIRPLTRNQILTTVNTTNKSPVFGTDLDVKNYLGGFIRRNGNGMIIGAEATQMLWLLKPSVAAKEWEAKVIERALQGHKDLKNVYVYASRSFQDEGYGAINSDIKLLSAGFSIVFVFVMISLGNFNMVEQRIIVSLLGLGSVGLAILFAYGIATFLDVIYGPIQSIMPFLLLGIGVDDMFVIVEAWRNLSPTEVKLPLPERIGTVLKHAGVSVTVTSITDVVAFGIGASTVIPALSAFCIYAALGIFALYILQSTFFVACLAIDERRRQTHRNACI</sequence>
<feature type="transmembrane region" description="Helical" evidence="2">
    <location>
        <begin position="311"/>
        <end position="332"/>
    </location>
</feature>
<feature type="transmembrane region" description="Helical" evidence="2">
    <location>
        <begin position="380"/>
        <end position="409"/>
    </location>
</feature>
<dbReference type="Gene3D" id="1.20.1640.10">
    <property type="entry name" value="Multidrug efflux transporter AcrB transmembrane domain"/>
    <property type="match status" value="1"/>
</dbReference>
<dbReference type="Pfam" id="PF12349">
    <property type="entry name" value="Sterol-sensing"/>
    <property type="match status" value="1"/>
</dbReference>
<comment type="caution">
    <text evidence="4">The sequence shown here is derived from an EMBL/GenBank/DDBJ whole genome shotgun (WGS) entry which is preliminary data.</text>
</comment>
<dbReference type="PROSITE" id="PS50156">
    <property type="entry name" value="SSD"/>
    <property type="match status" value="1"/>
</dbReference>
<evidence type="ECO:0000259" key="3">
    <source>
        <dbReference type="PROSITE" id="PS50156"/>
    </source>
</evidence>
<evidence type="ECO:0000256" key="1">
    <source>
        <dbReference type="ARBA" id="ARBA00005585"/>
    </source>
</evidence>
<feature type="domain" description="SSD" evidence="3">
    <location>
        <begin position="249"/>
        <end position="409"/>
    </location>
</feature>
<comment type="similarity">
    <text evidence="1">Belongs to the patched family.</text>
</comment>
<reference evidence="4 5" key="1">
    <citation type="submission" date="2024-01" db="EMBL/GenBank/DDBJ databases">
        <title>The genome of the rayed Mediterranean limpet Patella caerulea (Linnaeus, 1758).</title>
        <authorList>
            <person name="Anh-Thu Weber A."/>
            <person name="Halstead-Nussloch G."/>
        </authorList>
    </citation>
    <scope>NUCLEOTIDE SEQUENCE [LARGE SCALE GENOMIC DNA]</scope>
    <source>
        <strain evidence="4">AATW-2023a</strain>
        <tissue evidence="4">Whole specimen</tissue>
    </source>
</reference>
<dbReference type="PANTHER" id="PTHR10796">
    <property type="entry name" value="PATCHED-RELATED"/>
    <property type="match status" value="1"/>
</dbReference>
<dbReference type="InterPro" id="IPR000731">
    <property type="entry name" value="SSD"/>
</dbReference>
<dbReference type="SUPFAM" id="SSF82866">
    <property type="entry name" value="Multidrug efflux transporter AcrB transmembrane domain"/>
    <property type="match status" value="1"/>
</dbReference>
<keyword evidence="2" id="KW-1133">Transmembrane helix</keyword>
<keyword evidence="5" id="KW-1185">Reference proteome</keyword>
<dbReference type="GO" id="GO:0016020">
    <property type="term" value="C:membrane"/>
    <property type="evidence" value="ECO:0007669"/>
    <property type="project" value="TreeGrafter"/>
</dbReference>